<dbReference type="SMART" id="SM00342">
    <property type="entry name" value="HTH_ARAC"/>
    <property type="match status" value="1"/>
</dbReference>
<keyword evidence="3" id="KW-0804">Transcription</keyword>
<gene>
    <name evidence="5" type="ORF">AS156_02280</name>
</gene>
<evidence type="ECO:0000313" key="5">
    <source>
        <dbReference type="EMBL" id="KWV60687.1"/>
    </source>
</evidence>
<evidence type="ECO:0000256" key="3">
    <source>
        <dbReference type="ARBA" id="ARBA00023163"/>
    </source>
</evidence>
<evidence type="ECO:0000256" key="2">
    <source>
        <dbReference type="ARBA" id="ARBA00023125"/>
    </source>
</evidence>
<dbReference type="PANTHER" id="PTHR46796:SF6">
    <property type="entry name" value="ARAC SUBFAMILY"/>
    <property type="match status" value="1"/>
</dbReference>
<keyword evidence="1" id="KW-0805">Transcription regulation</keyword>
<dbReference type="Gene3D" id="1.10.10.60">
    <property type="entry name" value="Homeodomain-like"/>
    <property type="match status" value="2"/>
</dbReference>
<dbReference type="SUPFAM" id="SSF46689">
    <property type="entry name" value="Homeodomain-like"/>
    <property type="match status" value="2"/>
</dbReference>
<feature type="domain" description="HTH araC/xylS-type" evidence="4">
    <location>
        <begin position="194"/>
        <end position="292"/>
    </location>
</feature>
<dbReference type="InterPro" id="IPR018062">
    <property type="entry name" value="HTH_AraC-typ_CS"/>
</dbReference>
<sequence length="300" mass="34368">MGQLITVEELPRYAPGELKLDSSSVGRNDFRLRIFRYAPSDIWVPPSENFLLVIYREGTTSMNRCVAGAWKQNKVGRGVTSLLTRAEPSSWRWKNDIEVSHFYIAPALMTKTASEAFDRDAESIELHDLLGAEDPILTWINDQMVQEIAAGGPGGRLCYDALALQASVHILRRYAAIEFKTPCAQGRFRPAHARMIEDYIEQNIFRNITLEELANICNCTPVQFARKFRIHYGMRPHAYVLRRKVEHACHHLRKDRAALKEIALLSGFADQSHLNRVFRQHMNVTPAEYRRQVCKVTTQT</sequence>
<dbReference type="InterPro" id="IPR009057">
    <property type="entry name" value="Homeodomain-like_sf"/>
</dbReference>
<dbReference type="OrthoDB" id="8334882at2"/>
<dbReference type="GO" id="GO:0043565">
    <property type="term" value="F:sequence-specific DNA binding"/>
    <property type="evidence" value="ECO:0007669"/>
    <property type="project" value="InterPro"/>
</dbReference>
<evidence type="ECO:0000313" key="6">
    <source>
        <dbReference type="Proteomes" id="UP000057737"/>
    </source>
</evidence>
<protein>
    <submittedName>
        <fullName evidence="5">AraC family transcriptional regulator</fullName>
    </submittedName>
</protein>
<organism evidence="5 6">
    <name type="scientific">Bradyrhizobium macuxiense</name>
    <dbReference type="NCBI Taxonomy" id="1755647"/>
    <lineage>
        <taxon>Bacteria</taxon>
        <taxon>Pseudomonadati</taxon>
        <taxon>Pseudomonadota</taxon>
        <taxon>Alphaproteobacteria</taxon>
        <taxon>Hyphomicrobiales</taxon>
        <taxon>Nitrobacteraceae</taxon>
        <taxon>Bradyrhizobium</taxon>
    </lineage>
</organism>
<evidence type="ECO:0000256" key="1">
    <source>
        <dbReference type="ARBA" id="ARBA00023015"/>
    </source>
</evidence>
<dbReference type="PANTHER" id="PTHR46796">
    <property type="entry name" value="HTH-TYPE TRANSCRIPTIONAL ACTIVATOR RHAS-RELATED"/>
    <property type="match status" value="1"/>
</dbReference>
<dbReference type="Proteomes" id="UP000057737">
    <property type="component" value="Unassembled WGS sequence"/>
</dbReference>
<dbReference type="RefSeq" id="WP_066499718.1">
    <property type="nucleotide sequence ID" value="NZ_LNCU01000013.1"/>
</dbReference>
<dbReference type="EMBL" id="LNCU01000013">
    <property type="protein sequence ID" value="KWV60687.1"/>
    <property type="molecule type" value="Genomic_DNA"/>
</dbReference>
<keyword evidence="2" id="KW-0238">DNA-binding</keyword>
<comment type="caution">
    <text evidence="5">The sequence shown here is derived from an EMBL/GenBank/DDBJ whole genome shotgun (WGS) entry which is preliminary data.</text>
</comment>
<dbReference type="GO" id="GO:0003700">
    <property type="term" value="F:DNA-binding transcription factor activity"/>
    <property type="evidence" value="ECO:0007669"/>
    <property type="project" value="InterPro"/>
</dbReference>
<reference evidence="5 6" key="1">
    <citation type="submission" date="2015-11" db="EMBL/GenBank/DDBJ databases">
        <title>Draft Genome Sequence of the Strain BR 10303 (Bradyrhizobium sp.) isolated from nodules of Centrolobium paraense.</title>
        <authorList>
            <person name="Zelli J.E."/>
            <person name="Simoes-Araujo J.L."/>
            <person name="Barauna A.C."/>
            <person name="Silva K."/>
        </authorList>
    </citation>
    <scope>NUCLEOTIDE SEQUENCE [LARGE SCALE GENOMIC DNA]</scope>
    <source>
        <strain evidence="5 6">BR 10303</strain>
    </source>
</reference>
<accession>A0A109K4I9</accession>
<name>A0A109K4I9_9BRAD</name>
<dbReference type="InterPro" id="IPR018060">
    <property type="entry name" value="HTH_AraC"/>
</dbReference>
<dbReference type="InterPro" id="IPR050204">
    <property type="entry name" value="AraC_XylS_family_regulators"/>
</dbReference>
<proteinExistence type="predicted"/>
<keyword evidence="6" id="KW-1185">Reference proteome</keyword>
<dbReference type="PROSITE" id="PS01124">
    <property type="entry name" value="HTH_ARAC_FAMILY_2"/>
    <property type="match status" value="1"/>
</dbReference>
<dbReference type="Pfam" id="PF12833">
    <property type="entry name" value="HTH_18"/>
    <property type="match status" value="1"/>
</dbReference>
<dbReference type="AlphaFoldDB" id="A0A109K4I9"/>
<evidence type="ECO:0000259" key="4">
    <source>
        <dbReference type="PROSITE" id="PS01124"/>
    </source>
</evidence>
<dbReference type="PROSITE" id="PS00041">
    <property type="entry name" value="HTH_ARAC_FAMILY_1"/>
    <property type="match status" value="1"/>
</dbReference>